<reference evidence="15" key="4">
    <citation type="journal article" date="2015" name="G3 (Bethesda)">
        <title>Genome sequences of three phytopathogenic species of the Magnaporthaceae family of fungi.</title>
        <authorList>
            <person name="Okagaki L.H."/>
            <person name="Nunes C.C."/>
            <person name="Sailsbery J."/>
            <person name="Clay B."/>
            <person name="Brown D."/>
            <person name="John T."/>
            <person name="Oh Y."/>
            <person name="Young N."/>
            <person name="Fitzgerald M."/>
            <person name="Haas B.J."/>
            <person name="Zeng Q."/>
            <person name="Young S."/>
            <person name="Adiconis X."/>
            <person name="Fan L."/>
            <person name="Levin J.Z."/>
            <person name="Mitchell T.K."/>
            <person name="Okubara P.A."/>
            <person name="Farman M.L."/>
            <person name="Kohn L.M."/>
            <person name="Birren B."/>
            <person name="Ma L.-J."/>
            <person name="Dean R.A."/>
        </authorList>
    </citation>
    <scope>NUCLEOTIDE SEQUENCE</scope>
    <source>
        <strain evidence="15">ATCC 64411 / 73-15</strain>
    </source>
</reference>
<reference evidence="14" key="3">
    <citation type="submission" date="2011-03" db="EMBL/GenBank/DDBJ databases">
        <title>Annotation of Magnaporthe poae ATCC 64411.</title>
        <authorList>
            <person name="Ma L.-J."/>
            <person name="Dead R."/>
            <person name="Young S.K."/>
            <person name="Zeng Q."/>
            <person name="Gargeya S."/>
            <person name="Fitzgerald M."/>
            <person name="Haas B."/>
            <person name="Abouelleil A."/>
            <person name="Alvarado L."/>
            <person name="Arachchi H.M."/>
            <person name="Berlin A."/>
            <person name="Brown A."/>
            <person name="Chapman S.B."/>
            <person name="Chen Z."/>
            <person name="Dunbar C."/>
            <person name="Freedman E."/>
            <person name="Gearin G."/>
            <person name="Gellesch M."/>
            <person name="Goldberg J."/>
            <person name="Griggs A."/>
            <person name="Gujja S."/>
            <person name="Heiman D."/>
            <person name="Howarth C."/>
            <person name="Larson L."/>
            <person name="Lui A."/>
            <person name="MacDonald P.J.P."/>
            <person name="Mehta T."/>
            <person name="Montmayeur A."/>
            <person name="Murphy C."/>
            <person name="Neiman D."/>
            <person name="Pearson M."/>
            <person name="Priest M."/>
            <person name="Roberts A."/>
            <person name="Saif S."/>
            <person name="Shea T."/>
            <person name="Shenoy N."/>
            <person name="Sisk P."/>
            <person name="Stolte C."/>
            <person name="Sykes S."/>
            <person name="Yandava C."/>
            <person name="Wortman J."/>
            <person name="Nusbaum C."/>
            <person name="Birren B."/>
        </authorList>
    </citation>
    <scope>NUCLEOTIDE SEQUENCE</scope>
    <source>
        <strain evidence="14">ATCC 64411</strain>
    </source>
</reference>
<gene>
    <name evidence="14" type="ORF">MAPG_01346</name>
</gene>
<reference evidence="15" key="5">
    <citation type="submission" date="2015-06" db="UniProtKB">
        <authorList>
            <consortium name="EnsemblFungi"/>
        </authorList>
    </citation>
    <scope>IDENTIFICATION</scope>
    <source>
        <strain evidence="15">ATCC 64411</strain>
    </source>
</reference>
<evidence type="ECO:0000256" key="13">
    <source>
        <dbReference type="SAM" id="Phobius"/>
    </source>
</evidence>
<keyword evidence="8" id="KW-0756">Sterol biosynthesis</keyword>
<comment type="subcellular location">
    <subcellularLocation>
        <location evidence="1">Endoplasmic reticulum membrane</location>
        <topology evidence="1">Multi-pass membrane protein</topology>
    </subcellularLocation>
</comment>
<dbReference type="GO" id="GO:0030674">
    <property type="term" value="F:protein-macromolecule adaptor activity"/>
    <property type="evidence" value="ECO:0007669"/>
    <property type="project" value="TreeGrafter"/>
</dbReference>
<evidence type="ECO:0000256" key="3">
    <source>
        <dbReference type="ARBA" id="ARBA00022516"/>
    </source>
</evidence>
<name>A0A0C4DNG5_MAGP6</name>
<dbReference type="PANTHER" id="PTHR15451">
    <property type="entry name" value="ERGOSTEROL BIOSYNTHETIC PROTEIN 28-RELATED"/>
    <property type="match status" value="1"/>
</dbReference>
<evidence type="ECO:0000256" key="4">
    <source>
        <dbReference type="ARBA" id="ARBA00022692"/>
    </source>
</evidence>
<evidence type="ECO:0000313" key="16">
    <source>
        <dbReference type="Proteomes" id="UP000011715"/>
    </source>
</evidence>
<evidence type="ECO:0000313" key="15">
    <source>
        <dbReference type="EnsemblFungi" id="MAPG_01346T0"/>
    </source>
</evidence>
<keyword evidence="9" id="KW-0443">Lipid metabolism</keyword>
<feature type="transmembrane region" description="Helical" evidence="13">
    <location>
        <begin position="152"/>
        <end position="173"/>
    </location>
</feature>
<sequence>MAITDYLPALDKGYLPLYLLVVSVAAIGNAAQNFATLHYTRRIYKGQFVPNPALTKGRPAVATARSNPEDSVHKLVPASSTGKDVEKANDQMTPLAARLFAAWTFITGVIRLYSAYDVSNPVLYQLSLLTHIVAASHYLSELFIFKTCPPSGPLIFPVVAGSTGSIWMALQYAHYIGPVVLPWAR</sequence>
<dbReference type="GO" id="GO:0005789">
    <property type="term" value="C:endoplasmic reticulum membrane"/>
    <property type="evidence" value="ECO:0007669"/>
    <property type="project" value="UniProtKB-SubCell"/>
</dbReference>
<dbReference type="PANTHER" id="PTHR15451:SF19">
    <property type="entry name" value="ERGOSTEROL BIOSYNTHETIC PROTEIN 28 HOMOLOG"/>
    <property type="match status" value="1"/>
</dbReference>
<dbReference type="Proteomes" id="UP000011715">
    <property type="component" value="Unassembled WGS sequence"/>
</dbReference>
<evidence type="ECO:0000256" key="2">
    <source>
        <dbReference type="ARBA" id="ARBA00005377"/>
    </source>
</evidence>
<evidence type="ECO:0000256" key="7">
    <source>
        <dbReference type="ARBA" id="ARBA00022989"/>
    </source>
</evidence>
<evidence type="ECO:0000256" key="9">
    <source>
        <dbReference type="ARBA" id="ARBA00023098"/>
    </source>
</evidence>
<dbReference type="eggNOG" id="KOG3455">
    <property type="taxonomic scope" value="Eukaryota"/>
</dbReference>
<dbReference type="EMBL" id="ADBL01000318">
    <property type="status" value="NOT_ANNOTATED_CDS"/>
    <property type="molecule type" value="Genomic_DNA"/>
</dbReference>
<dbReference type="AlphaFoldDB" id="A0A0C4DNG5"/>
<keyword evidence="12" id="KW-0753">Steroid metabolism</keyword>
<reference evidence="16" key="2">
    <citation type="submission" date="2010-05" db="EMBL/GenBank/DDBJ databases">
        <title>The genome sequence of Magnaporthe poae strain ATCC 64411.</title>
        <authorList>
            <person name="Ma L.-J."/>
            <person name="Dead R."/>
            <person name="Young S."/>
            <person name="Zeng Q."/>
            <person name="Koehrsen M."/>
            <person name="Alvarado L."/>
            <person name="Berlin A."/>
            <person name="Chapman S.B."/>
            <person name="Chen Z."/>
            <person name="Freedman E."/>
            <person name="Gellesch M."/>
            <person name="Goldberg J."/>
            <person name="Griggs A."/>
            <person name="Gujja S."/>
            <person name="Heilman E.R."/>
            <person name="Heiman D."/>
            <person name="Hepburn T."/>
            <person name="Howarth C."/>
            <person name="Jen D."/>
            <person name="Larson L."/>
            <person name="Mehta T."/>
            <person name="Neiman D."/>
            <person name="Pearson M."/>
            <person name="Roberts A."/>
            <person name="Saif S."/>
            <person name="Shea T."/>
            <person name="Shenoy N."/>
            <person name="Sisk P."/>
            <person name="Stolte C."/>
            <person name="Sykes S."/>
            <person name="Walk T."/>
            <person name="White J."/>
            <person name="Yandava C."/>
            <person name="Haas B."/>
            <person name="Nusbaum C."/>
            <person name="Birren B."/>
        </authorList>
    </citation>
    <scope>NUCLEOTIDE SEQUENCE [LARGE SCALE GENOMIC DNA]</scope>
    <source>
        <strain evidence="16">ATCC 64411 / 73-15</strain>
    </source>
</reference>
<evidence type="ECO:0000256" key="10">
    <source>
        <dbReference type="ARBA" id="ARBA00023136"/>
    </source>
</evidence>
<feature type="transmembrane region" description="Helical" evidence="13">
    <location>
        <begin position="95"/>
        <end position="116"/>
    </location>
</feature>
<dbReference type="Pfam" id="PF03694">
    <property type="entry name" value="Erg28"/>
    <property type="match status" value="1"/>
</dbReference>
<evidence type="ECO:0000256" key="11">
    <source>
        <dbReference type="ARBA" id="ARBA00023166"/>
    </source>
</evidence>
<comment type="similarity">
    <text evidence="2">Belongs to the ERG28 family.</text>
</comment>
<proteinExistence type="inferred from homology"/>
<keyword evidence="10 13" id="KW-0472">Membrane</keyword>
<organism evidence="15 16">
    <name type="scientific">Magnaporthiopsis poae (strain ATCC 64411 / 73-15)</name>
    <name type="common">Kentucky bluegrass fungus</name>
    <name type="synonym">Magnaporthe poae</name>
    <dbReference type="NCBI Taxonomy" id="644358"/>
    <lineage>
        <taxon>Eukaryota</taxon>
        <taxon>Fungi</taxon>
        <taxon>Dikarya</taxon>
        <taxon>Ascomycota</taxon>
        <taxon>Pezizomycotina</taxon>
        <taxon>Sordariomycetes</taxon>
        <taxon>Sordariomycetidae</taxon>
        <taxon>Magnaporthales</taxon>
        <taxon>Magnaporthaceae</taxon>
        <taxon>Magnaporthiopsis</taxon>
    </lineage>
</organism>
<keyword evidence="3" id="KW-0444">Lipid biosynthesis</keyword>
<accession>A0A0C4DNG5</accession>
<feature type="transmembrane region" description="Helical" evidence="13">
    <location>
        <begin position="15"/>
        <end position="35"/>
    </location>
</feature>
<keyword evidence="7 13" id="KW-1133">Transmembrane helix</keyword>
<dbReference type="STRING" id="644358.A0A0C4DNG5"/>
<dbReference type="EMBL" id="GL876966">
    <property type="protein sequence ID" value="KLU82272.1"/>
    <property type="molecule type" value="Genomic_DNA"/>
</dbReference>
<keyword evidence="6" id="KW-0752">Steroid biosynthesis</keyword>
<keyword evidence="11" id="KW-1207">Sterol metabolism</keyword>
<keyword evidence="16" id="KW-1185">Reference proteome</keyword>
<dbReference type="GO" id="GO:0016126">
    <property type="term" value="P:sterol biosynthetic process"/>
    <property type="evidence" value="ECO:0007669"/>
    <property type="project" value="UniProtKB-KW"/>
</dbReference>
<dbReference type="VEuPathDB" id="FungiDB:MAPG_01346"/>
<dbReference type="EnsemblFungi" id="MAPG_01346T0">
    <property type="protein sequence ID" value="MAPG_01346T0"/>
    <property type="gene ID" value="MAPG_01346"/>
</dbReference>
<evidence type="ECO:0000256" key="8">
    <source>
        <dbReference type="ARBA" id="ARBA00023011"/>
    </source>
</evidence>
<dbReference type="OrthoDB" id="6485510at2759"/>
<dbReference type="OMA" id="AYAAFHI"/>
<reference evidence="14" key="1">
    <citation type="submission" date="2010-05" db="EMBL/GenBank/DDBJ databases">
        <title>The Genome Sequence of Magnaporthe poae strain ATCC 64411.</title>
        <authorList>
            <consortium name="The Broad Institute Genome Sequencing Platform"/>
            <consortium name="Broad Institute Genome Sequencing Center for Infectious Disease"/>
            <person name="Ma L.-J."/>
            <person name="Dead R."/>
            <person name="Young S."/>
            <person name="Zeng Q."/>
            <person name="Koehrsen M."/>
            <person name="Alvarado L."/>
            <person name="Berlin A."/>
            <person name="Chapman S.B."/>
            <person name="Chen Z."/>
            <person name="Freedman E."/>
            <person name="Gellesch M."/>
            <person name="Goldberg J."/>
            <person name="Griggs A."/>
            <person name="Gujja S."/>
            <person name="Heilman E.R."/>
            <person name="Heiman D."/>
            <person name="Hepburn T."/>
            <person name="Howarth C."/>
            <person name="Jen D."/>
            <person name="Larson L."/>
            <person name="Mehta T."/>
            <person name="Neiman D."/>
            <person name="Pearson M."/>
            <person name="Roberts A."/>
            <person name="Saif S."/>
            <person name="Shea T."/>
            <person name="Shenoy N."/>
            <person name="Sisk P."/>
            <person name="Stolte C."/>
            <person name="Sykes S."/>
            <person name="Walk T."/>
            <person name="White J."/>
            <person name="Yandava C."/>
            <person name="Haas B."/>
            <person name="Nusbaum C."/>
            <person name="Birren B."/>
        </authorList>
    </citation>
    <scope>NUCLEOTIDE SEQUENCE</scope>
    <source>
        <strain evidence="14">ATCC 64411</strain>
    </source>
</reference>
<protein>
    <submittedName>
        <fullName evidence="14">Transmembrane domain-containing protein</fullName>
    </submittedName>
</protein>
<feature type="transmembrane region" description="Helical" evidence="13">
    <location>
        <begin position="122"/>
        <end position="140"/>
    </location>
</feature>
<evidence type="ECO:0000256" key="5">
    <source>
        <dbReference type="ARBA" id="ARBA00022824"/>
    </source>
</evidence>
<keyword evidence="4 13" id="KW-0812">Transmembrane</keyword>
<evidence type="ECO:0000256" key="1">
    <source>
        <dbReference type="ARBA" id="ARBA00004477"/>
    </source>
</evidence>
<dbReference type="InterPro" id="IPR005352">
    <property type="entry name" value="Erg28"/>
</dbReference>
<evidence type="ECO:0000256" key="12">
    <source>
        <dbReference type="ARBA" id="ARBA00023221"/>
    </source>
</evidence>
<evidence type="ECO:0000313" key="14">
    <source>
        <dbReference type="EMBL" id="KLU82272.1"/>
    </source>
</evidence>
<keyword evidence="5" id="KW-0256">Endoplasmic reticulum</keyword>
<evidence type="ECO:0000256" key="6">
    <source>
        <dbReference type="ARBA" id="ARBA00022955"/>
    </source>
</evidence>